<sequence length="294" mass="31118">MRAIEVEDINLGIGTHDNPSEGLCLLEAVAYVAGEAHSDHPQCVSPVLGAYGRKLNDCLGNEDRQKLKPFIVHMPGTADDGLDEVRGYIATDWVVRTATPRLLRAANHTALAERLEALALVKDKNTASAAEGEALRVREIRSNVREAAFANLEAHFREEIRKRRLTGTAPAPDVAALVGDLHDLATIDAVVDAAVDCAVNAANVAAFDAANDAVVHAAVDAAVDGVVTVVVDAAAAAAHDSDEPSSGKDYWAFRNLMYEQVRDALLSSESALGAAVRLNAEESIALLGRMIAAE</sequence>
<dbReference type="RefSeq" id="WP_096422278.1">
    <property type="nucleotide sequence ID" value="NZ_AP017315.1"/>
</dbReference>
<gene>
    <name evidence="1" type="ORF">MalAC0309_1989</name>
</gene>
<reference evidence="1 2" key="2">
    <citation type="submission" date="2016-01" db="EMBL/GenBank/DDBJ databases">
        <title>Microcella alkaliphila JAM AC0309 whole genome shotgun sequence.</title>
        <authorList>
            <person name="Kurata A."/>
            <person name="Hirose Y."/>
            <person name="Kishimoto N."/>
            <person name="Kobayashi T."/>
        </authorList>
    </citation>
    <scope>NUCLEOTIDE SEQUENCE [LARGE SCALE GENOMIC DNA]</scope>
    <source>
        <strain evidence="1 2">JAM AC0309</strain>
    </source>
</reference>
<dbReference type="AlphaFoldDB" id="A0A0U5CGX1"/>
<dbReference type="KEGG" id="malk:MalAC0309_1989"/>
<dbReference type="Proteomes" id="UP000218965">
    <property type="component" value="Chromosome"/>
</dbReference>
<organism evidence="1 2">
    <name type="scientific">Microcella alkaliphila</name>
    <dbReference type="NCBI Taxonomy" id="279828"/>
    <lineage>
        <taxon>Bacteria</taxon>
        <taxon>Bacillati</taxon>
        <taxon>Actinomycetota</taxon>
        <taxon>Actinomycetes</taxon>
        <taxon>Micrococcales</taxon>
        <taxon>Microbacteriaceae</taxon>
        <taxon>Microcella</taxon>
    </lineage>
</organism>
<evidence type="ECO:0000313" key="2">
    <source>
        <dbReference type="Proteomes" id="UP000218965"/>
    </source>
</evidence>
<accession>A0A0U5CGX1</accession>
<dbReference type="OrthoDB" id="7264945at2"/>
<proteinExistence type="predicted"/>
<name>A0A0U5CGX1_9MICO</name>
<evidence type="ECO:0000313" key="1">
    <source>
        <dbReference type="EMBL" id="BAU32834.1"/>
    </source>
</evidence>
<protein>
    <submittedName>
        <fullName evidence="1">Uncharacterized protein</fullName>
    </submittedName>
</protein>
<reference evidence="2" key="1">
    <citation type="submission" date="2015-12" db="EMBL/GenBank/DDBJ databases">
        <authorList>
            <person name="Shamseldin A."/>
            <person name="Moawad H."/>
            <person name="Abd El-Rahim W.M."/>
            <person name="Sadowsky M.J."/>
        </authorList>
    </citation>
    <scope>NUCLEOTIDE SEQUENCE [LARGE SCALE GENOMIC DNA]</scope>
    <source>
        <strain evidence="2">JAM AC0309</strain>
    </source>
</reference>
<dbReference type="EMBL" id="AP017315">
    <property type="protein sequence ID" value="BAU32834.1"/>
    <property type="molecule type" value="Genomic_DNA"/>
</dbReference>